<dbReference type="Pfam" id="PF13637">
    <property type="entry name" value="Ank_4"/>
    <property type="match status" value="1"/>
</dbReference>
<proteinExistence type="predicted"/>
<dbReference type="Proteomes" id="UP000770661">
    <property type="component" value="Unassembled WGS sequence"/>
</dbReference>
<name>A0A8J8WF99_CHIOP</name>
<sequence length="166" mass="18649">MTDPAPAPPPEVIQLVTQGDGVTSIRNLLLQGEAKVDDTDSNGMTALHHASYKGNGQLCGMLIEHPLIYRTLVRHMRWWHMRHIGEPTEHIGRLSLHSALIGCGLLTHVLSSHMLQCTDLPMYSAYYPVLTRLLTLCVVTRSCALVPRVTVYYLPMYSTYYYPVLT</sequence>
<comment type="caution">
    <text evidence="1">The sequence shown here is derived from an EMBL/GenBank/DDBJ whole genome shotgun (WGS) entry which is preliminary data.</text>
</comment>
<dbReference type="AlphaFoldDB" id="A0A8J8WF99"/>
<evidence type="ECO:0000313" key="1">
    <source>
        <dbReference type="EMBL" id="KAG0699139.1"/>
    </source>
</evidence>
<accession>A0A8J8WF99</accession>
<dbReference type="InterPro" id="IPR036770">
    <property type="entry name" value="Ankyrin_rpt-contain_sf"/>
</dbReference>
<keyword evidence="2" id="KW-1185">Reference proteome</keyword>
<dbReference type="SUPFAM" id="SSF48403">
    <property type="entry name" value="Ankyrin repeat"/>
    <property type="match status" value="1"/>
</dbReference>
<dbReference type="OrthoDB" id="539213at2759"/>
<organism evidence="1 2">
    <name type="scientific">Chionoecetes opilio</name>
    <name type="common">Atlantic snow crab</name>
    <name type="synonym">Cancer opilio</name>
    <dbReference type="NCBI Taxonomy" id="41210"/>
    <lineage>
        <taxon>Eukaryota</taxon>
        <taxon>Metazoa</taxon>
        <taxon>Ecdysozoa</taxon>
        <taxon>Arthropoda</taxon>
        <taxon>Crustacea</taxon>
        <taxon>Multicrustacea</taxon>
        <taxon>Malacostraca</taxon>
        <taxon>Eumalacostraca</taxon>
        <taxon>Eucarida</taxon>
        <taxon>Decapoda</taxon>
        <taxon>Pleocyemata</taxon>
        <taxon>Brachyura</taxon>
        <taxon>Eubrachyura</taxon>
        <taxon>Majoidea</taxon>
        <taxon>Majidae</taxon>
        <taxon>Chionoecetes</taxon>
    </lineage>
</organism>
<dbReference type="InterPro" id="IPR002110">
    <property type="entry name" value="Ankyrin_rpt"/>
</dbReference>
<protein>
    <submittedName>
        <fullName evidence="1">Uncharacterized protein</fullName>
    </submittedName>
</protein>
<dbReference type="EMBL" id="JACEEZ010025617">
    <property type="protein sequence ID" value="KAG0699139.1"/>
    <property type="molecule type" value="Genomic_DNA"/>
</dbReference>
<evidence type="ECO:0000313" key="2">
    <source>
        <dbReference type="Proteomes" id="UP000770661"/>
    </source>
</evidence>
<dbReference type="Gene3D" id="1.25.40.20">
    <property type="entry name" value="Ankyrin repeat-containing domain"/>
    <property type="match status" value="1"/>
</dbReference>
<gene>
    <name evidence="1" type="ORF">GWK47_025877</name>
</gene>
<reference evidence="1" key="1">
    <citation type="submission" date="2020-07" db="EMBL/GenBank/DDBJ databases">
        <title>The High-quality genome of the commercially important snow crab, Chionoecetes opilio.</title>
        <authorList>
            <person name="Jeong J.-H."/>
            <person name="Ryu S."/>
        </authorList>
    </citation>
    <scope>NUCLEOTIDE SEQUENCE</scope>
    <source>
        <strain evidence="1">MADBK_172401_WGS</strain>
        <tissue evidence="1">Digestive gland</tissue>
    </source>
</reference>